<evidence type="ECO:0000256" key="2">
    <source>
        <dbReference type="SAM" id="SignalP"/>
    </source>
</evidence>
<name>A0A1R1YDD2_9FUNG</name>
<feature type="compositionally biased region" description="Basic and acidic residues" evidence="1">
    <location>
        <begin position="73"/>
        <end position="88"/>
    </location>
</feature>
<sequence>MKSATFLLLGLCVQAVTIPGGNRDRFESLNRAERDYSIGIKPVPLNESKLKSADYSNDKSSSEDVSGVEIDDDKSSETIDDSDKDRNDNVVNEVEYIDDTDDEVVVDKDDGNVRDEGAE</sequence>
<gene>
    <name evidence="3" type="ORF">AYI69_g4465</name>
</gene>
<evidence type="ECO:0000313" key="3">
    <source>
        <dbReference type="EMBL" id="OMJ24931.1"/>
    </source>
</evidence>
<feature type="chain" id="PRO_5012774257" evidence="2">
    <location>
        <begin position="16"/>
        <end position="119"/>
    </location>
</feature>
<feature type="region of interest" description="Disordered" evidence="1">
    <location>
        <begin position="47"/>
        <end position="119"/>
    </location>
</feature>
<keyword evidence="4" id="KW-1185">Reference proteome</keyword>
<protein>
    <submittedName>
        <fullName evidence="3">Uncharacterized protein</fullName>
    </submittedName>
</protein>
<keyword evidence="2" id="KW-0732">Signal</keyword>
<dbReference type="Proteomes" id="UP000187429">
    <property type="component" value="Unassembled WGS sequence"/>
</dbReference>
<proteinExistence type="predicted"/>
<organism evidence="3 4">
    <name type="scientific">Smittium culicis</name>
    <dbReference type="NCBI Taxonomy" id="133412"/>
    <lineage>
        <taxon>Eukaryota</taxon>
        <taxon>Fungi</taxon>
        <taxon>Fungi incertae sedis</taxon>
        <taxon>Zoopagomycota</taxon>
        <taxon>Kickxellomycotina</taxon>
        <taxon>Harpellomycetes</taxon>
        <taxon>Harpellales</taxon>
        <taxon>Legeriomycetaceae</taxon>
        <taxon>Smittium</taxon>
    </lineage>
</organism>
<dbReference type="AlphaFoldDB" id="A0A1R1YDD2"/>
<evidence type="ECO:0000313" key="4">
    <source>
        <dbReference type="Proteomes" id="UP000187429"/>
    </source>
</evidence>
<feature type="compositionally biased region" description="Acidic residues" evidence="1">
    <location>
        <begin position="95"/>
        <end position="104"/>
    </location>
</feature>
<feature type="signal peptide" evidence="2">
    <location>
        <begin position="1"/>
        <end position="15"/>
    </location>
</feature>
<feature type="non-terminal residue" evidence="3">
    <location>
        <position position="119"/>
    </location>
</feature>
<feature type="compositionally biased region" description="Basic and acidic residues" evidence="1">
    <location>
        <begin position="105"/>
        <end position="119"/>
    </location>
</feature>
<reference evidence="4" key="1">
    <citation type="submission" date="2017-01" db="EMBL/GenBank/DDBJ databases">
        <authorList>
            <person name="Wang Y."/>
            <person name="White M."/>
            <person name="Kvist S."/>
            <person name="Moncalvo J.-M."/>
        </authorList>
    </citation>
    <scope>NUCLEOTIDE SEQUENCE [LARGE SCALE GENOMIC DNA]</scope>
    <source>
        <strain evidence="4">ID-206-W2</strain>
    </source>
</reference>
<dbReference type="EMBL" id="LSSM01001730">
    <property type="protein sequence ID" value="OMJ24931.1"/>
    <property type="molecule type" value="Genomic_DNA"/>
</dbReference>
<feature type="compositionally biased region" description="Basic and acidic residues" evidence="1">
    <location>
        <begin position="48"/>
        <end position="62"/>
    </location>
</feature>
<accession>A0A1R1YDD2</accession>
<evidence type="ECO:0000256" key="1">
    <source>
        <dbReference type="SAM" id="MobiDB-lite"/>
    </source>
</evidence>
<comment type="caution">
    <text evidence="3">The sequence shown here is derived from an EMBL/GenBank/DDBJ whole genome shotgun (WGS) entry which is preliminary data.</text>
</comment>